<dbReference type="Proteomes" id="UP000756346">
    <property type="component" value="Unassembled WGS sequence"/>
</dbReference>
<reference evidence="2" key="1">
    <citation type="journal article" date="2021" name="Nat. Commun.">
        <title>Genetic determinants of endophytism in the Arabidopsis root mycobiome.</title>
        <authorList>
            <person name="Mesny F."/>
            <person name="Miyauchi S."/>
            <person name="Thiergart T."/>
            <person name="Pickel B."/>
            <person name="Atanasova L."/>
            <person name="Karlsson M."/>
            <person name="Huettel B."/>
            <person name="Barry K.W."/>
            <person name="Haridas S."/>
            <person name="Chen C."/>
            <person name="Bauer D."/>
            <person name="Andreopoulos W."/>
            <person name="Pangilinan J."/>
            <person name="LaButti K."/>
            <person name="Riley R."/>
            <person name="Lipzen A."/>
            <person name="Clum A."/>
            <person name="Drula E."/>
            <person name="Henrissat B."/>
            <person name="Kohler A."/>
            <person name="Grigoriev I.V."/>
            <person name="Martin F.M."/>
            <person name="Hacquard S."/>
        </authorList>
    </citation>
    <scope>NUCLEOTIDE SEQUENCE</scope>
    <source>
        <strain evidence="2">MPI-CAGE-CH-0230</strain>
    </source>
</reference>
<organism evidence="2 3">
    <name type="scientific">Microdochium trichocladiopsis</name>
    <dbReference type="NCBI Taxonomy" id="1682393"/>
    <lineage>
        <taxon>Eukaryota</taxon>
        <taxon>Fungi</taxon>
        <taxon>Dikarya</taxon>
        <taxon>Ascomycota</taxon>
        <taxon>Pezizomycotina</taxon>
        <taxon>Sordariomycetes</taxon>
        <taxon>Xylariomycetidae</taxon>
        <taxon>Xylariales</taxon>
        <taxon>Microdochiaceae</taxon>
        <taxon>Microdochium</taxon>
    </lineage>
</organism>
<dbReference type="EMBL" id="JAGTJQ010000011">
    <property type="protein sequence ID" value="KAH7018269.1"/>
    <property type="molecule type" value="Genomic_DNA"/>
</dbReference>
<accession>A0A9P9BHA0</accession>
<comment type="caution">
    <text evidence="2">The sequence shown here is derived from an EMBL/GenBank/DDBJ whole genome shotgun (WGS) entry which is preliminary data.</text>
</comment>
<feature type="region of interest" description="Disordered" evidence="1">
    <location>
        <begin position="1"/>
        <end position="44"/>
    </location>
</feature>
<feature type="compositionally biased region" description="Basic residues" evidence="1">
    <location>
        <begin position="145"/>
        <end position="158"/>
    </location>
</feature>
<feature type="region of interest" description="Disordered" evidence="1">
    <location>
        <begin position="99"/>
        <end position="186"/>
    </location>
</feature>
<feature type="compositionally biased region" description="Gly residues" evidence="1">
    <location>
        <begin position="1"/>
        <end position="10"/>
    </location>
</feature>
<dbReference type="RefSeq" id="XP_046006536.1">
    <property type="nucleotide sequence ID" value="XM_046160140.1"/>
</dbReference>
<feature type="compositionally biased region" description="Basic and acidic residues" evidence="1">
    <location>
        <begin position="34"/>
        <end position="44"/>
    </location>
</feature>
<dbReference type="GeneID" id="70189686"/>
<gene>
    <name evidence="2" type="ORF">B0I36DRAFT_37270</name>
</gene>
<evidence type="ECO:0000313" key="3">
    <source>
        <dbReference type="Proteomes" id="UP000756346"/>
    </source>
</evidence>
<sequence>MWGGRNGRTGAGMKASATPKDVVSDRKARRRWRQEKEVEQPQHSCEARPRLLLEVDSLSKKCSPGKRHGFQRRRCVSCPGQVVLRARWPAREAVVRIAAEEEEEEEEHVKSRSRQITGGVEREAVQALAGSVDGRQWSQRDRHVSVRARRGRRRRRAARREAKEAAGVVDAKGGPAPRLGIGSWRG</sequence>
<keyword evidence="3" id="KW-1185">Reference proteome</keyword>
<name>A0A9P9BHA0_9PEZI</name>
<evidence type="ECO:0000313" key="2">
    <source>
        <dbReference type="EMBL" id="KAH7018269.1"/>
    </source>
</evidence>
<evidence type="ECO:0000256" key="1">
    <source>
        <dbReference type="SAM" id="MobiDB-lite"/>
    </source>
</evidence>
<protein>
    <submittedName>
        <fullName evidence="2">Uncharacterized protein</fullName>
    </submittedName>
</protein>
<proteinExistence type="predicted"/>
<dbReference type="AlphaFoldDB" id="A0A9P9BHA0"/>